<comment type="caution">
    <text evidence="2">The sequence shown here is derived from an EMBL/GenBank/DDBJ whole genome shotgun (WGS) entry which is preliminary data.</text>
</comment>
<gene>
    <name evidence="2" type="ORF">V0288_24720</name>
</gene>
<feature type="domain" description="Mo-dependent nitrogenase C-terminal" evidence="1">
    <location>
        <begin position="43"/>
        <end position="124"/>
    </location>
</feature>
<dbReference type="InterPro" id="IPR009717">
    <property type="entry name" value="Mo-dep_Nase_C"/>
</dbReference>
<dbReference type="Proteomes" id="UP001328733">
    <property type="component" value="Unassembled WGS sequence"/>
</dbReference>
<organism evidence="2 3">
    <name type="scientific">Pannus brasiliensis CCIBt3594</name>
    <dbReference type="NCBI Taxonomy" id="1427578"/>
    <lineage>
        <taxon>Bacteria</taxon>
        <taxon>Bacillati</taxon>
        <taxon>Cyanobacteriota</taxon>
        <taxon>Cyanophyceae</taxon>
        <taxon>Oscillatoriophycideae</taxon>
        <taxon>Chroococcales</taxon>
        <taxon>Microcystaceae</taxon>
        <taxon>Pannus</taxon>
    </lineage>
</organism>
<reference evidence="2 3" key="1">
    <citation type="submission" date="2024-01" db="EMBL/GenBank/DDBJ databases">
        <title>Genomic insights into the taxonomy and metabolism of the cyanobacterium Pannus brasiliensis CCIBt3594.</title>
        <authorList>
            <person name="Machado M."/>
            <person name="Botero N.B."/>
            <person name="Andreote A.P.D."/>
            <person name="Feitosa A.M.T."/>
            <person name="Popin R."/>
            <person name="Sivonen K."/>
            <person name="Fiore M.F."/>
        </authorList>
    </citation>
    <scope>NUCLEOTIDE SEQUENCE [LARGE SCALE GENOMIC DNA]</scope>
    <source>
        <strain evidence="2 3">CCIBt3594</strain>
    </source>
</reference>
<evidence type="ECO:0000259" key="1">
    <source>
        <dbReference type="Pfam" id="PF06967"/>
    </source>
</evidence>
<dbReference type="EMBL" id="JBAFSM010000094">
    <property type="protein sequence ID" value="MEG3440354.1"/>
    <property type="molecule type" value="Genomic_DNA"/>
</dbReference>
<sequence>METINVSNYTIKRIILSHWIENPSRDKKESLPPAPSRPKIDIFRPIRSWIEGIAIDTPELARRICKLIPAQCPFARKISLFGRTILTIPPLCKINPVYEELMVLRFRALTYLADECGEDVSAYC</sequence>
<proteinExistence type="predicted"/>
<dbReference type="RefSeq" id="WP_332867823.1">
    <property type="nucleotide sequence ID" value="NZ_JBAFSM010000094.1"/>
</dbReference>
<name>A0AAW9R258_9CHRO</name>
<keyword evidence="3" id="KW-1185">Reference proteome</keyword>
<evidence type="ECO:0000313" key="3">
    <source>
        <dbReference type="Proteomes" id="UP001328733"/>
    </source>
</evidence>
<evidence type="ECO:0000313" key="2">
    <source>
        <dbReference type="EMBL" id="MEG3440354.1"/>
    </source>
</evidence>
<protein>
    <submittedName>
        <fullName evidence="2">Mo-dependent nitrogenase C-terminal domain-containing protein</fullName>
    </submittedName>
</protein>
<dbReference type="AlphaFoldDB" id="A0AAW9R258"/>
<accession>A0AAW9R258</accession>
<dbReference type="Pfam" id="PF06967">
    <property type="entry name" value="Mo-nitro_C"/>
    <property type="match status" value="1"/>
</dbReference>